<keyword evidence="5" id="KW-0677">Repeat</keyword>
<keyword evidence="8 10" id="KW-0175">Coiled coil</keyword>
<evidence type="ECO:0000256" key="9">
    <source>
        <dbReference type="PROSITE-ProRule" id="PRU00259"/>
    </source>
</evidence>
<protein>
    <submittedName>
        <fullName evidence="12">Plakophilin 4</fullName>
    </submittedName>
</protein>
<feature type="compositionally biased region" description="Low complexity" evidence="11">
    <location>
        <begin position="212"/>
        <end position="223"/>
    </location>
</feature>
<dbReference type="SMART" id="SM00185">
    <property type="entry name" value="ARM"/>
    <property type="match status" value="7"/>
</dbReference>
<dbReference type="InterPro" id="IPR016024">
    <property type="entry name" value="ARM-type_fold"/>
</dbReference>
<keyword evidence="3" id="KW-0488">Methylation</keyword>
<feature type="compositionally biased region" description="Polar residues" evidence="11">
    <location>
        <begin position="295"/>
        <end position="312"/>
    </location>
</feature>
<dbReference type="AlphaFoldDB" id="A0A3Q3KRI8"/>
<comment type="similarity">
    <text evidence="2">Belongs to the beta-catenin family.</text>
</comment>
<evidence type="ECO:0000256" key="11">
    <source>
        <dbReference type="SAM" id="MobiDB-lite"/>
    </source>
</evidence>
<feature type="repeat" description="ARM" evidence="9">
    <location>
        <begin position="612"/>
        <end position="655"/>
    </location>
</feature>
<dbReference type="InterPro" id="IPR000225">
    <property type="entry name" value="Armadillo"/>
</dbReference>
<feature type="coiled-coil region" evidence="10">
    <location>
        <begin position="39"/>
        <end position="66"/>
    </location>
</feature>
<evidence type="ECO:0000256" key="4">
    <source>
        <dbReference type="ARBA" id="ARBA00022553"/>
    </source>
</evidence>
<feature type="compositionally biased region" description="Low complexity" evidence="11">
    <location>
        <begin position="79"/>
        <end position="92"/>
    </location>
</feature>
<evidence type="ECO:0000256" key="2">
    <source>
        <dbReference type="ARBA" id="ARBA00005462"/>
    </source>
</evidence>
<dbReference type="PANTHER" id="PTHR10372:SF8">
    <property type="entry name" value="PLAKOPHILIN-4"/>
    <property type="match status" value="1"/>
</dbReference>
<dbReference type="Proteomes" id="UP000261640">
    <property type="component" value="Unplaced"/>
</dbReference>
<feature type="compositionally biased region" description="Low complexity" evidence="11">
    <location>
        <begin position="260"/>
        <end position="272"/>
    </location>
</feature>
<name>A0A3Q3KRI8_9TELE</name>
<reference evidence="12" key="2">
    <citation type="submission" date="2025-09" db="UniProtKB">
        <authorList>
            <consortium name="Ensembl"/>
        </authorList>
    </citation>
    <scope>IDENTIFICATION</scope>
</reference>
<organism evidence="12 13">
    <name type="scientific">Mastacembelus armatus</name>
    <name type="common">zig-zag eel</name>
    <dbReference type="NCBI Taxonomy" id="205130"/>
    <lineage>
        <taxon>Eukaryota</taxon>
        <taxon>Metazoa</taxon>
        <taxon>Chordata</taxon>
        <taxon>Craniata</taxon>
        <taxon>Vertebrata</taxon>
        <taxon>Euteleostomi</taxon>
        <taxon>Actinopterygii</taxon>
        <taxon>Neopterygii</taxon>
        <taxon>Teleostei</taxon>
        <taxon>Neoteleostei</taxon>
        <taxon>Acanthomorphata</taxon>
        <taxon>Anabantaria</taxon>
        <taxon>Synbranchiformes</taxon>
        <taxon>Mastacembelidae</taxon>
        <taxon>Mastacembelus</taxon>
    </lineage>
</organism>
<evidence type="ECO:0000256" key="10">
    <source>
        <dbReference type="SAM" id="Coils"/>
    </source>
</evidence>
<dbReference type="PANTHER" id="PTHR10372">
    <property type="entry name" value="PLAKOPHILLIN-RELATED"/>
    <property type="match status" value="1"/>
</dbReference>
<dbReference type="FunFam" id="1.25.10.10:FF:000008">
    <property type="entry name" value="plakophilin-4 isoform X1"/>
    <property type="match status" value="1"/>
</dbReference>
<feature type="region of interest" description="Disordered" evidence="11">
    <location>
        <begin position="1025"/>
        <end position="1047"/>
    </location>
</feature>
<evidence type="ECO:0000256" key="1">
    <source>
        <dbReference type="ARBA" id="ARBA00004282"/>
    </source>
</evidence>
<comment type="subcellular location">
    <subcellularLocation>
        <location evidence="1">Cell junction</location>
    </subcellularLocation>
</comment>
<evidence type="ECO:0000256" key="8">
    <source>
        <dbReference type="ARBA" id="ARBA00023054"/>
    </source>
</evidence>
<sequence length="1191" mass="131460">HLYNRGMPAPEQSPVTEEGLLLTIRDSSTGRSMEGENTANNILASVKEQELQFERLTRELEVERQIVANQLERCRVGTESPGAGSSSSSEKSLPWRNADASASGDTKSRMTDSSQSPSYRIRTESEQVSLYSPEQSSLHEKSTGNSHSSTQMNSYSDSGYQDASSGYLSSQNVGGKAELRMQHSFPGTGTGTLMRNARAEGQVSVPGRAMRRVSSVPSRSHSPAYASSISPSRGSLRTSAGSAYGSPIVTEPKPLSSIFSTTLPSTQRTSTTVAAGSGSPYSTQKNSPAALRRVGSTNSRSGSASRTTSPYQASAGSSSGRMGSPLTMVDNINPPLTKQPTHSSSPVRASMTAVPQHYSSTLPRSVLHNTDPYGPQSYDIYERMTRPDSLTGIRSSYASQHSQLGQDLRSAMSPDRHIAPIYEERTFQGPLYRSPSHTQQGTLYRSASGVGSLQRTSSQRSAMTYQRNNYALNTTATYADPYRSAQYRPSDPNYTHQAVVMDDGATRSPSIDSIQKDPREFAWRDPELTEVIHMLQHHFPSVQANAAAYLQHLCFGDNRIKAEVCRLGGIKHLVDLLDHKALEVQRNSCGALRNLVYGKASDDNKIAVRNAGGIPALLRLLRKTVDAEVRELVTGVLWNLSSCDAVKMTIIRDALTTLTNTVIIPHSGWSSSTFDDDHKLKFHSSLVLRNTTGCLRNLSSAGEEARKQMRTCEGLVDSLLYVIKACVNTSDFDSKIVENCICTLRNLSYRLELEMPPSRLTGGQEPDGLLGSESPSKEVDSSCWGRKKKKKKKSLQEDTWDGVGPIPGFSKSPKGAETLWHPAVVKPYLTLLAESSNPATLEGAAGSLQNLSAGNWKFAAYIRAAVRKEKGLPILVELLRMDNDRVVCSVATALRNMALDVRNKELIGKYAMRDLVNRLPGGNTTLLSDETVAAICCTLHEVTSKNMENAKALADTGGIEKLVNITKGRGDRYSMKVVKAAAQVLNTLWQYRDLRAIYKKDGWNQNHFLTPVSTLERDRFKSQPTLPTSTVQMSPVNHPGSATSSPAMLGIKEHRDSIRDYQRAQSTMQFYNYQGDNTIHKKQYTGTQPWSGKPSSYYYSPTREEPRRVQPVYYTEDPGRRNYDTYRMYLQHPHGYDDPYLEEVITYPPTVDYNAQPHRLKSTANYVDFYASTRRPSYRAEQYPGSPDSWV</sequence>
<feature type="region of interest" description="Disordered" evidence="11">
    <location>
        <begin position="200"/>
        <end position="331"/>
    </location>
</feature>
<reference evidence="12" key="1">
    <citation type="submission" date="2025-08" db="UniProtKB">
        <authorList>
            <consortium name="Ensembl"/>
        </authorList>
    </citation>
    <scope>IDENTIFICATION</scope>
</reference>
<dbReference type="GO" id="GO:0005912">
    <property type="term" value="C:adherens junction"/>
    <property type="evidence" value="ECO:0007669"/>
    <property type="project" value="TreeGrafter"/>
</dbReference>
<dbReference type="InterPro" id="IPR028435">
    <property type="entry name" value="Plakophilin/d_Catenin"/>
</dbReference>
<dbReference type="Gene3D" id="1.25.10.10">
    <property type="entry name" value="Leucine-rich Repeat Variant"/>
    <property type="match status" value="1"/>
</dbReference>
<keyword evidence="6" id="KW-0130">Cell adhesion</keyword>
<dbReference type="GO" id="GO:0005886">
    <property type="term" value="C:plasma membrane"/>
    <property type="evidence" value="ECO:0007669"/>
    <property type="project" value="TreeGrafter"/>
</dbReference>
<keyword evidence="4" id="KW-0597">Phosphoprotein</keyword>
<accession>A0A3Q3KRI8</accession>
<evidence type="ECO:0000256" key="3">
    <source>
        <dbReference type="ARBA" id="ARBA00022481"/>
    </source>
</evidence>
<feature type="repeat" description="ARM" evidence="9">
    <location>
        <begin position="870"/>
        <end position="907"/>
    </location>
</feature>
<dbReference type="SUPFAM" id="SSF48371">
    <property type="entry name" value="ARM repeat"/>
    <property type="match status" value="1"/>
</dbReference>
<dbReference type="GO" id="GO:0005737">
    <property type="term" value="C:cytoplasm"/>
    <property type="evidence" value="ECO:0007669"/>
    <property type="project" value="TreeGrafter"/>
</dbReference>
<feature type="compositionally biased region" description="Polar residues" evidence="11">
    <location>
        <begin position="143"/>
        <end position="171"/>
    </location>
</feature>
<dbReference type="PROSITE" id="PS50176">
    <property type="entry name" value="ARM_REPEAT"/>
    <property type="match status" value="3"/>
</dbReference>
<feature type="region of interest" description="Disordered" evidence="11">
    <location>
        <begin position="758"/>
        <end position="799"/>
    </location>
</feature>
<feature type="compositionally biased region" description="Polar residues" evidence="11">
    <location>
        <begin position="225"/>
        <end position="241"/>
    </location>
</feature>
<evidence type="ECO:0000256" key="6">
    <source>
        <dbReference type="ARBA" id="ARBA00022889"/>
    </source>
</evidence>
<dbReference type="GO" id="GO:0005634">
    <property type="term" value="C:nucleus"/>
    <property type="evidence" value="ECO:0007669"/>
    <property type="project" value="TreeGrafter"/>
</dbReference>
<evidence type="ECO:0000313" key="13">
    <source>
        <dbReference type="Proteomes" id="UP000261640"/>
    </source>
</evidence>
<dbReference type="InterPro" id="IPR011989">
    <property type="entry name" value="ARM-like"/>
</dbReference>
<feature type="repeat" description="ARM" evidence="9">
    <location>
        <begin position="568"/>
        <end position="612"/>
    </location>
</feature>
<proteinExistence type="inferred from homology"/>
<dbReference type="Ensembl" id="ENSMAMT00000004172.2">
    <property type="protein sequence ID" value="ENSMAMP00000004077.2"/>
    <property type="gene ID" value="ENSMAMG00000002681.2"/>
</dbReference>
<dbReference type="GeneTree" id="ENSGT00940000155773"/>
<evidence type="ECO:0000313" key="12">
    <source>
        <dbReference type="Ensembl" id="ENSMAMP00000004077.2"/>
    </source>
</evidence>
<dbReference type="GO" id="GO:0098609">
    <property type="term" value="P:cell-cell adhesion"/>
    <property type="evidence" value="ECO:0007669"/>
    <property type="project" value="InterPro"/>
</dbReference>
<keyword evidence="13" id="KW-1185">Reference proteome</keyword>
<evidence type="ECO:0000256" key="7">
    <source>
        <dbReference type="ARBA" id="ARBA00022949"/>
    </source>
</evidence>
<keyword evidence="7" id="KW-0965">Cell junction</keyword>
<evidence type="ECO:0000256" key="5">
    <source>
        <dbReference type="ARBA" id="ARBA00022737"/>
    </source>
</evidence>
<dbReference type="Pfam" id="PF00514">
    <property type="entry name" value="Arm"/>
    <property type="match status" value="3"/>
</dbReference>
<feature type="compositionally biased region" description="Polar residues" evidence="11">
    <location>
        <begin position="126"/>
        <end position="136"/>
    </location>
</feature>
<feature type="region of interest" description="Disordered" evidence="11">
    <location>
        <begin position="77"/>
        <end position="171"/>
    </location>
</feature>
<feature type="compositionally biased region" description="Polar residues" evidence="11">
    <location>
        <begin position="1025"/>
        <end position="1046"/>
    </location>
</feature>